<keyword evidence="2" id="KW-1185">Reference proteome</keyword>
<proteinExistence type="predicted"/>
<evidence type="ECO:0000313" key="2">
    <source>
        <dbReference type="Proteomes" id="UP001166402"/>
    </source>
</evidence>
<evidence type="ECO:0000313" key="1">
    <source>
        <dbReference type="EMBL" id="MBP2072984.1"/>
    </source>
</evidence>
<name>A0ABS4NH39_9THEO</name>
<sequence length="45" mass="5236">MGFDLGMFRNGSREMDILEPLLLNNFIKFCEISSKFLFGYVKDAK</sequence>
<dbReference type="EMBL" id="JAGGLT010000032">
    <property type="protein sequence ID" value="MBP2072984.1"/>
    <property type="molecule type" value="Genomic_DNA"/>
</dbReference>
<dbReference type="RefSeq" id="WP_209454660.1">
    <property type="nucleotide sequence ID" value="NZ_JAGGLT010000032.1"/>
</dbReference>
<accession>A0ABS4NH39</accession>
<protein>
    <submittedName>
        <fullName evidence="1">Uncharacterized protein</fullName>
    </submittedName>
</protein>
<comment type="caution">
    <text evidence="1">The sequence shown here is derived from an EMBL/GenBank/DDBJ whole genome shotgun (WGS) entry which is preliminary data.</text>
</comment>
<dbReference type="Proteomes" id="UP001166402">
    <property type="component" value="Unassembled WGS sequence"/>
</dbReference>
<reference evidence="1" key="1">
    <citation type="submission" date="2021-03" db="EMBL/GenBank/DDBJ databases">
        <title>Genomic Encyclopedia of Type Strains, Phase IV (KMG-IV): sequencing the most valuable type-strain genomes for metagenomic binning, comparative biology and taxonomic classification.</title>
        <authorList>
            <person name="Goeker M."/>
        </authorList>
    </citation>
    <scope>NUCLEOTIDE SEQUENCE</scope>
    <source>
        <strain evidence="1">DSM 101588</strain>
    </source>
</reference>
<gene>
    <name evidence="1" type="ORF">J2Z80_002530</name>
</gene>
<organism evidence="1 2">
    <name type="scientific">Thermoanaerobacterium butyriciformans</name>
    <dbReference type="NCBI Taxonomy" id="1702242"/>
    <lineage>
        <taxon>Bacteria</taxon>
        <taxon>Bacillati</taxon>
        <taxon>Bacillota</taxon>
        <taxon>Clostridia</taxon>
        <taxon>Thermoanaerobacterales</taxon>
        <taxon>Thermoanaerobacteraceae</taxon>
        <taxon>Thermoanaerobacterium</taxon>
    </lineage>
</organism>